<dbReference type="AlphaFoldDB" id="A0A1I1G7M1"/>
<dbReference type="OrthoDB" id="9814359at2"/>
<dbReference type="SUPFAM" id="SSF55008">
    <property type="entry name" value="HMA, heavy metal-associated domain"/>
    <property type="match status" value="1"/>
</dbReference>
<dbReference type="Proteomes" id="UP000199058">
    <property type="component" value="Unassembled WGS sequence"/>
</dbReference>
<dbReference type="EMBL" id="FOLH01000002">
    <property type="protein sequence ID" value="SFC07346.1"/>
    <property type="molecule type" value="Genomic_DNA"/>
</dbReference>
<dbReference type="Gene3D" id="3.30.70.100">
    <property type="match status" value="1"/>
</dbReference>
<feature type="domain" description="HMA" evidence="1">
    <location>
        <begin position="2"/>
        <end position="63"/>
    </location>
</feature>
<dbReference type="PROSITE" id="PS50846">
    <property type="entry name" value="HMA_2"/>
    <property type="match status" value="1"/>
</dbReference>
<sequence>MPSFELKLMGLTCGGCVNKVTEALVTHERVEQVDVTQNSAEITGSISPDEAIEIIENLGFEAEE</sequence>
<accession>A0A1I1G7M1</accession>
<gene>
    <name evidence="2" type="ORF">SAMN05660443_1439</name>
</gene>
<protein>
    <submittedName>
        <fullName evidence="2">Copper chaperone CopZ</fullName>
    </submittedName>
</protein>
<dbReference type="Pfam" id="PF00403">
    <property type="entry name" value="HMA"/>
    <property type="match status" value="1"/>
</dbReference>
<dbReference type="CDD" id="cd00371">
    <property type="entry name" value="HMA"/>
    <property type="match status" value="1"/>
</dbReference>
<reference evidence="2 3" key="1">
    <citation type="submission" date="2016-10" db="EMBL/GenBank/DDBJ databases">
        <authorList>
            <person name="de Groot N.N."/>
        </authorList>
    </citation>
    <scope>NUCLEOTIDE SEQUENCE [LARGE SCALE GENOMIC DNA]</scope>
    <source>
        <strain evidence="2 3">DSM 18438</strain>
    </source>
</reference>
<proteinExistence type="predicted"/>
<evidence type="ECO:0000313" key="3">
    <source>
        <dbReference type="Proteomes" id="UP000199058"/>
    </source>
</evidence>
<dbReference type="GO" id="GO:0046872">
    <property type="term" value="F:metal ion binding"/>
    <property type="evidence" value="ECO:0007669"/>
    <property type="project" value="InterPro"/>
</dbReference>
<dbReference type="STRING" id="1122252.SAMN05660443_1439"/>
<evidence type="ECO:0000259" key="1">
    <source>
        <dbReference type="PROSITE" id="PS50846"/>
    </source>
</evidence>
<dbReference type="InterPro" id="IPR036163">
    <property type="entry name" value="HMA_dom_sf"/>
</dbReference>
<name>A0A1I1G7M1_9GAMM</name>
<organism evidence="2 3">
    <name type="scientific">Marinospirillum celere</name>
    <dbReference type="NCBI Taxonomy" id="1122252"/>
    <lineage>
        <taxon>Bacteria</taxon>
        <taxon>Pseudomonadati</taxon>
        <taxon>Pseudomonadota</taxon>
        <taxon>Gammaproteobacteria</taxon>
        <taxon>Oceanospirillales</taxon>
        <taxon>Oceanospirillaceae</taxon>
        <taxon>Marinospirillum</taxon>
    </lineage>
</organism>
<dbReference type="InterPro" id="IPR006121">
    <property type="entry name" value="HMA_dom"/>
</dbReference>
<dbReference type="RefSeq" id="WP_091961246.1">
    <property type="nucleotide sequence ID" value="NZ_FOLH01000002.1"/>
</dbReference>
<evidence type="ECO:0000313" key="2">
    <source>
        <dbReference type="EMBL" id="SFC07346.1"/>
    </source>
</evidence>
<keyword evidence="3" id="KW-1185">Reference proteome</keyword>